<protein>
    <recommendedName>
        <fullName evidence="3">Secreted protein</fullName>
    </recommendedName>
</protein>
<accession>A0AAV4CR74</accession>
<gene>
    <name evidence="1" type="ORF">PoB_006090400</name>
</gene>
<name>A0AAV4CR74_9GAST</name>
<organism evidence="1 2">
    <name type="scientific">Plakobranchus ocellatus</name>
    <dbReference type="NCBI Taxonomy" id="259542"/>
    <lineage>
        <taxon>Eukaryota</taxon>
        <taxon>Metazoa</taxon>
        <taxon>Spiralia</taxon>
        <taxon>Lophotrochozoa</taxon>
        <taxon>Mollusca</taxon>
        <taxon>Gastropoda</taxon>
        <taxon>Heterobranchia</taxon>
        <taxon>Euthyneura</taxon>
        <taxon>Panpulmonata</taxon>
        <taxon>Sacoglossa</taxon>
        <taxon>Placobranchoidea</taxon>
        <taxon>Plakobranchidae</taxon>
        <taxon>Plakobranchus</taxon>
    </lineage>
</organism>
<dbReference type="AlphaFoldDB" id="A0AAV4CR74"/>
<sequence>MIPLKVSWWRRSARLQICQAWIAVQLGLHRKAPLRIRHKLTKAADAHFTSATSIVTNYSTTTTIKTPTCAIETVGNALKGVKLVGGHCAAFDCQTSTVPDIRGRGRKASEHLTLTAVLRPAARNGE</sequence>
<keyword evidence="2" id="KW-1185">Reference proteome</keyword>
<dbReference type="Proteomes" id="UP000735302">
    <property type="component" value="Unassembled WGS sequence"/>
</dbReference>
<dbReference type="EMBL" id="BLXT01006896">
    <property type="protein sequence ID" value="GFO34399.1"/>
    <property type="molecule type" value="Genomic_DNA"/>
</dbReference>
<proteinExistence type="predicted"/>
<evidence type="ECO:0000313" key="2">
    <source>
        <dbReference type="Proteomes" id="UP000735302"/>
    </source>
</evidence>
<evidence type="ECO:0000313" key="1">
    <source>
        <dbReference type="EMBL" id="GFO34399.1"/>
    </source>
</evidence>
<comment type="caution">
    <text evidence="1">The sequence shown here is derived from an EMBL/GenBank/DDBJ whole genome shotgun (WGS) entry which is preliminary data.</text>
</comment>
<reference evidence="1 2" key="1">
    <citation type="journal article" date="2021" name="Elife">
        <title>Chloroplast acquisition without the gene transfer in kleptoplastic sea slugs, Plakobranchus ocellatus.</title>
        <authorList>
            <person name="Maeda T."/>
            <person name="Takahashi S."/>
            <person name="Yoshida T."/>
            <person name="Shimamura S."/>
            <person name="Takaki Y."/>
            <person name="Nagai Y."/>
            <person name="Toyoda A."/>
            <person name="Suzuki Y."/>
            <person name="Arimoto A."/>
            <person name="Ishii H."/>
            <person name="Satoh N."/>
            <person name="Nishiyama T."/>
            <person name="Hasebe M."/>
            <person name="Maruyama T."/>
            <person name="Minagawa J."/>
            <person name="Obokata J."/>
            <person name="Shigenobu S."/>
        </authorList>
    </citation>
    <scope>NUCLEOTIDE SEQUENCE [LARGE SCALE GENOMIC DNA]</scope>
</reference>
<evidence type="ECO:0008006" key="3">
    <source>
        <dbReference type="Google" id="ProtNLM"/>
    </source>
</evidence>